<comment type="similarity">
    <text evidence="1">Belongs to the short-chain dehydrogenases/reductases (SDR) family.</text>
</comment>
<keyword evidence="3" id="KW-0560">Oxidoreductase</keyword>
<protein>
    <submittedName>
        <fullName evidence="6">Putative short-chain dehydrogenase</fullName>
    </submittedName>
</protein>
<evidence type="ECO:0000313" key="6">
    <source>
        <dbReference type="EMBL" id="BAL88355.1"/>
    </source>
</evidence>
<dbReference type="Pfam" id="PF13561">
    <property type="entry name" value="adh_short_C2"/>
    <property type="match status" value="1"/>
</dbReference>
<gene>
    <name evidence="6" type="ordered locus">AMIS_31350</name>
</gene>
<feature type="domain" description="Ketoreductase" evidence="5">
    <location>
        <begin position="8"/>
        <end position="187"/>
    </location>
</feature>
<dbReference type="FunFam" id="3.40.50.720:FF:000084">
    <property type="entry name" value="Short-chain dehydrogenase reductase"/>
    <property type="match status" value="1"/>
</dbReference>
<evidence type="ECO:0000256" key="4">
    <source>
        <dbReference type="ARBA" id="ARBA00023027"/>
    </source>
</evidence>
<sequence>MSSRFDGKVALVSGGGVGIGFATAKQLIAEGATVFVTSRTVEQLRAAEAALGPKLIGVRADAGSKEDIEALIEQITSTTGKLDILFANAAAASYQTLGEITEEALDRQLGVNIKGLIFLVQAALPLMVDGGSIIMTSSLAAQQGVPAASVYAATKAAMRSFARTWALELADRKIRVNVVTSGPIASEGFKSGEMDDSFKAFIDDAVRRSPARRIGEPFEMANTVTFLASDAASFINGADIPVDGGLGQI</sequence>
<dbReference type="PANTHER" id="PTHR43943:SF17">
    <property type="entry name" value="3-PHENYLPROPIONATE-DIHYDRODIOL_CINNAMIC ACID-DIHYDRODIOL DEHYDROGENASE"/>
    <property type="match status" value="1"/>
</dbReference>
<dbReference type="Gene3D" id="3.40.50.720">
    <property type="entry name" value="NAD(P)-binding Rossmann-like Domain"/>
    <property type="match status" value="1"/>
</dbReference>
<accession>I0H5R8</accession>
<dbReference type="OrthoDB" id="9803333at2"/>
<organism evidence="6 7">
    <name type="scientific">Actinoplanes missouriensis (strain ATCC 14538 / DSM 43046 / CBS 188.64 / JCM 3121 / NBRC 102363 / NCIMB 12654 / NRRL B-3342 / UNCC 431)</name>
    <dbReference type="NCBI Taxonomy" id="512565"/>
    <lineage>
        <taxon>Bacteria</taxon>
        <taxon>Bacillati</taxon>
        <taxon>Actinomycetota</taxon>
        <taxon>Actinomycetes</taxon>
        <taxon>Micromonosporales</taxon>
        <taxon>Micromonosporaceae</taxon>
        <taxon>Actinoplanes</taxon>
    </lineage>
</organism>
<dbReference type="InterPro" id="IPR036291">
    <property type="entry name" value="NAD(P)-bd_dom_sf"/>
</dbReference>
<dbReference type="PANTHER" id="PTHR43943">
    <property type="entry name" value="DEHYDROGENASE/REDUCTASE (SDR FAMILY) MEMBER 4"/>
    <property type="match status" value="1"/>
</dbReference>
<evidence type="ECO:0000259" key="5">
    <source>
        <dbReference type="SMART" id="SM00822"/>
    </source>
</evidence>
<dbReference type="PRINTS" id="PR00081">
    <property type="entry name" value="GDHRDH"/>
</dbReference>
<dbReference type="GO" id="GO:0016491">
    <property type="term" value="F:oxidoreductase activity"/>
    <property type="evidence" value="ECO:0007669"/>
    <property type="project" value="UniProtKB-KW"/>
</dbReference>
<keyword evidence="2" id="KW-0058">Aromatic hydrocarbons catabolism</keyword>
<dbReference type="AlphaFoldDB" id="I0H5R8"/>
<dbReference type="PROSITE" id="PS00061">
    <property type="entry name" value="ADH_SHORT"/>
    <property type="match status" value="1"/>
</dbReference>
<dbReference type="CDD" id="cd05233">
    <property type="entry name" value="SDR_c"/>
    <property type="match status" value="1"/>
</dbReference>
<dbReference type="InterPro" id="IPR057326">
    <property type="entry name" value="KR_dom"/>
</dbReference>
<evidence type="ECO:0000256" key="1">
    <source>
        <dbReference type="ARBA" id="ARBA00006484"/>
    </source>
</evidence>
<dbReference type="eggNOG" id="COG1028">
    <property type="taxonomic scope" value="Bacteria"/>
</dbReference>
<dbReference type="SUPFAM" id="SSF51735">
    <property type="entry name" value="NAD(P)-binding Rossmann-fold domains"/>
    <property type="match status" value="1"/>
</dbReference>
<dbReference type="EMBL" id="AP012319">
    <property type="protein sequence ID" value="BAL88355.1"/>
    <property type="molecule type" value="Genomic_DNA"/>
</dbReference>
<proteinExistence type="inferred from homology"/>
<evidence type="ECO:0000256" key="2">
    <source>
        <dbReference type="ARBA" id="ARBA00022797"/>
    </source>
</evidence>
<dbReference type="InterPro" id="IPR002347">
    <property type="entry name" value="SDR_fam"/>
</dbReference>
<dbReference type="PATRIC" id="fig|512565.3.peg.3131"/>
<dbReference type="HOGENOM" id="CLU_010194_1_0_11"/>
<keyword evidence="7" id="KW-1185">Reference proteome</keyword>
<dbReference type="STRING" id="512565.AMIS_31350"/>
<name>I0H5R8_ACTM4</name>
<reference evidence="6 7" key="1">
    <citation type="submission" date="2012-02" db="EMBL/GenBank/DDBJ databases">
        <title>Complete genome sequence of Actinoplanes missouriensis 431 (= NBRC 102363).</title>
        <authorList>
            <person name="Ohnishi Y."/>
            <person name="Ishikawa J."/>
            <person name="Sekine M."/>
            <person name="Hosoyama A."/>
            <person name="Harada T."/>
            <person name="Narita H."/>
            <person name="Hata T."/>
            <person name="Konno Y."/>
            <person name="Tutikane K."/>
            <person name="Fujita N."/>
            <person name="Horinouchi S."/>
            <person name="Hayakawa M."/>
        </authorList>
    </citation>
    <scope>NUCLEOTIDE SEQUENCE [LARGE SCALE GENOMIC DNA]</scope>
    <source>
        <strain evidence="7">ATCC 14538 / DSM 43046 / CBS 188.64 / JCM 3121 / NBRC 102363 / NCIMB 12654 / NRRL B-3342 / UNCC 431</strain>
    </source>
</reference>
<dbReference type="Proteomes" id="UP000007882">
    <property type="component" value="Chromosome"/>
</dbReference>
<dbReference type="RefSeq" id="WP_014443250.1">
    <property type="nucleotide sequence ID" value="NC_017093.1"/>
</dbReference>
<dbReference type="KEGG" id="ams:AMIS_31350"/>
<evidence type="ECO:0000313" key="7">
    <source>
        <dbReference type="Proteomes" id="UP000007882"/>
    </source>
</evidence>
<dbReference type="SMART" id="SM00822">
    <property type="entry name" value="PKS_KR"/>
    <property type="match status" value="1"/>
</dbReference>
<dbReference type="InterPro" id="IPR020904">
    <property type="entry name" value="Sc_DH/Rdtase_CS"/>
</dbReference>
<evidence type="ECO:0000256" key="3">
    <source>
        <dbReference type="ARBA" id="ARBA00023002"/>
    </source>
</evidence>
<keyword evidence="4" id="KW-0520">NAD</keyword>
<dbReference type="PRINTS" id="PR00080">
    <property type="entry name" value="SDRFAMILY"/>
</dbReference>